<protein>
    <recommendedName>
        <fullName evidence="1">FBD domain-containing protein</fullName>
    </recommendedName>
</protein>
<dbReference type="AlphaFoldDB" id="A0AAP0EQT0"/>
<comment type="caution">
    <text evidence="2">The sequence shown here is derived from an EMBL/GenBank/DDBJ whole genome shotgun (WGS) entry which is preliminary data.</text>
</comment>
<evidence type="ECO:0000259" key="1">
    <source>
        <dbReference type="Pfam" id="PF08387"/>
    </source>
</evidence>
<keyword evidence="3" id="KW-1185">Reference proteome</keyword>
<accession>A0AAP0EQT0</accession>
<evidence type="ECO:0000313" key="2">
    <source>
        <dbReference type="EMBL" id="KAK9097945.1"/>
    </source>
</evidence>
<gene>
    <name evidence="2" type="ORF">Syun_024990</name>
</gene>
<dbReference type="EMBL" id="JBBNAF010000011">
    <property type="protein sequence ID" value="KAK9097945.1"/>
    <property type="molecule type" value="Genomic_DNA"/>
</dbReference>
<dbReference type="Proteomes" id="UP001420932">
    <property type="component" value="Unassembled WGS sequence"/>
</dbReference>
<organism evidence="2 3">
    <name type="scientific">Stephania yunnanensis</name>
    <dbReference type="NCBI Taxonomy" id="152371"/>
    <lineage>
        <taxon>Eukaryota</taxon>
        <taxon>Viridiplantae</taxon>
        <taxon>Streptophyta</taxon>
        <taxon>Embryophyta</taxon>
        <taxon>Tracheophyta</taxon>
        <taxon>Spermatophyta</taxon>
        <taxon>Magnoliopsida</taxon>
        <taxon>Ranunculales</taxon>
        <taxon>Menispermaceae</taxon>
        <taxon>Menispermoideae</taxon>
        <taxon>Cissampelideae</taxon>
        <taxon>Stephania</taxon>
    </lineage>
</organism>
<proteinExistence type="predicted"/>
<reference evidence="2 3" key="1">
    <citation type="submission" date="2024-01" db="EMBL/GenBank/DDBJ databases">
        <title>Genome assemblies of Stephania.</title>
        <authorList>
            <person name="Yang L."/>
        </authorList>
    </citation>
    <scope>NUCLEOTIDE SEQUENCE [LARGE SCALE GENOMIC DNA]</scope>
    <source>
        <strain evidence="2">YNDBR</strain>
        <tissue evidence="2">Leaf</tissue>
    </source>
</reference>
<dbReference type="Pfam" id="PF08387">
    <property type="entry name" value="FBD"/>
    <property type="match status" value="1"/>
</dbReference>
<evidence type="ECO:0000313" key="3">
    <source>
        <dbReference type="Proteomes" id="UP001420932"/>
    </source>
</evidence>
<dbReference type="PANTHER" id="PTHR31900:SF30">
    <property type="entry name" value="SUPERFAMILY PROTEIN, PUTATIVE-RELATED"/>
    <property type="match status" value="1"/>
</dbReference>
<dbReference type="InterPro" id="IPR050232">
    <property type="entry name" value="FBL13/AtMIF1-like"/>
</dbReference>
<dbReference type="PANTHER" id="PTHR31900">
    <property type="entry name" value="F-BOX/RNI SUPERFAMILY PROTEIN-RELATED"/>
    <property type="match status" value="1"/>
</dbReference>
<feature type="domain" description="FBD" evidence="1">
    <location>
        <begin position="198"/>
        <end position="237"/>
    </location>
</feature>
<name>A0AAP0EQT0_9MAGN</name>
<dbReference type="InterPro" id="IPR006566">
    <property type="entry name" value="FBD"/>
</dbReference>
<sequence length="278" mass="31305">MSCPSLESLSIVDGGRNPLKNLVIDAPKLNEFCMAKLSCEDVLDESSEIKVLAPNLRVFQCDNCMTRKFSFKDLSRLHHACFRLMTDYHQDQFYAMKNINAQRMIQAVSPHIKYLTFYEGLAIEAFFGSPSVLENASLQFCNLKYLSLTACLHRNSVIAIMHLLKLSPYIGTLSLLLMNKHQDPANMPNCDNLCISKESLLQHLRLVKIEGVMGSGCELKLMEILLKNAVALEKVSICCSEQAMHYMLVNFNNKVNEIPRASSPQISILVPCPVRAFL</sequence>